<dbReference type="AlphaFoldDB" id="A0AAJ5C4Q0"/>
<evidence type="ECO:0000313" key="3">
    <source>
        <dbReference type="Proteomes" id="UP001294444"/>
    </source>
</evidence>
<dbReference type="Proteomes" id="UP001294444">
    <property type="component" value="Unassembled WGS sequence"/>
</dbReference>
<proteinExistence type="predicted"/>
<name>A0AAJ5C4Q0_9BASI</name>
<accession>A0AAJ5C4Q0</accession>
<organism evidence="2 3">
    <name type="scientific">Melanopsichium pennsylvanicum</name>
    <dbReference type="NCBI Taxonomy" id="63383"/>
    <lineage>
        <taxon>Eukaryota</taxon>
        <taxon>Fungi</taxon>
        <taxon>Dikarya</taxon>
        <taxon>Basidiomycota</taxon>
        <taxon>Ustilaginomycotina</taxon>
        <taxon>Ustilaginomycetes</taxon>
        <taxon>Ustilaginales</taxon>
        <taxon>Ustilaginaceae</taxon>
        <taxon>Melanopsichium</taxon>
    </lineage>
</organism>
<feature type="region of interest" description="Disordered" evidence="1">
    <location>
        <begin position="32"/>
        <end position="56"/>
    </location>
</feature>
<keyword evidence="3" id="KW-1185">Reference proteome</keyword>
<sequence>MQEQIENLHRVFSALVFIVSKLDRHDVSEPSKALTCKDEGHVGQQMKGKERGEETTMQRAHMGLQRAEIERSKQVPQKGLGCSLEGACLSIELQASIECTARAMLLL</sequence>
<protein>
    <submittedName>
        <fullName evidence="2">Uncharacterized protein</fullName>
    </submittedName>
</protein>
<comment type="caution">
    <text evidence="2">The sequence shown here is derived from an EMBL/GenBank/DDBJ whole genome shotgun (WGS) entry which is preliminary data.</text>
</comment>
<evidence type="ECO:0000313" key="2">
    <source>
        <dbReference type="EMBL" id="SNX83897.1"/>
    </source>
</evidence>
<gene>
    <name evidence="2" type="ORF">MEPE_02605</name>
</gene>
<evidence type="ECO:0000256" key="1">
    <source>
        <dbReference type="SAM" id="MobiDB-lite"/>
    </source>
</evidence>
<dbReference type="EMBL" id="OAPG01000005">
    <property type="protein sequence ID" value="SNX83897.1"/>
    <property type="molecule type" value="Genomic_DNA"/>
</dbReference>
<reference evidence="2" key="1">
    <citation type="submission" date="2023-10" db="EMBL/GenBank/DDBJ databases">
        <authorList>
            <person name="Guldener U."/>
        </authorList>
    </citation>
    <scope>NUCLEOTIDE SEQUENCE</scope>
    <source>
        <strain evidence="2">Mp4</strain>
    </source>
</reference>